<dbReference type="PANTHER" id="PTHR10426:SF88">
    <property type="entry name" value="ADIPOCYTE PLASMA MEMBRANE-ASSOCIATED PROTEIN HEMOMUCIN-RELATED"/>
    <property type="match status" value="1"/>
</dbReference>
<dbReference type="Pfam" id="PF03088">
    <property type="entry name" value="Str_synth"/>
    <property type="match status" value="1"/>
</dbReference>
<dbReference type="InterPro" id="IPR018119">
    <property type="entry name" value="Strictosidine_synth_cons-reg"/>
</dbReference>
<keyword evidence="2" id="KW-0597">Phosphoprotein</keyword>
<dbReference type="EMBL" id="JANEYF010004665">
    <property type="protein sequence ID" value="KAJ8930461.1"/>
    <property type="molecule type" value="Genomic_DNA"/>
</dbReference>
<dbReference type="EMBL" id="JANEYF010003336">
    <property type="protein sequence ID" value="KAJ8937176.1"/>
    <property type="molecule type" value="Genomic_DNA"/>
</dbReference>
<name>A0AAV8WXW5_9CUCU</name>
<keyword evidence="7" id="KW-1185">Reference proteome</keyword>
<evidence type="ECO:0000259" key="4">
    <source>
        <dbReference type="Pfam" id="PF03088"/>
    </source>
</evidence>
<evidence type="ECO:0000313" key="7">
    <source>
        <dbReference type="Proteomes" id="UP001162156"/>
    </source>
</evidence>
<reference evidence="5" key="1">
    <citation type="journal article" date="2023" name="Insect Mol. Biol.">
        <title>Genome sequencing provides insights into the evolution of gene families encoding plant cell wall-degrading enzymes in longhorned beetles.</title>
        <authorList>
            <person name="Shin N.R."/>
            <person name="Okamura Y."/>
            <person name="Kirsch R."/>
            <person name="Pauchet Y."/>
        </authorList>
    </citation>
    <scope>NUCLEOTIDE SEQUENCE</scope>
    <source>
        <strain evidence="5">RBIC_L_NR</strain>
    </source>
</reference>
<feature type="domain" description="Strictosidine synthase conserved region" evidence="4">
    <location>
        <begin position="4"/>
        <end position="54"/>
    </location>
</feature>
<dbReference type="SUPFAM" id="SSF63829">
    <property type="entry name" value="Calcium-dependent phosphotriesterase"/>
    <property type="match status" value="1"/>
</dbReference>
<gene>
    <name evidence="6" type="ORF">NQ314_012013</name>
    <name evidence="5" type="ORF">NQ314_016743</name>
</gene>
<evidence type="ECO:0000256" key="1">
    <source>
        <dbReference type="ARBA" id="ARBA00009191"/>
    </source>
</evidence>
<dbReference type="InterPro" id="IPR011042">
    <property type="entry name" value="6-blade_b-propeller_TolB-like"/>
</dbReference>
<dbReference type="PANTHER" id="PTHR10426">
    <property type="entry name" value="STRICTOSIDINE SYNTHASE-RELATED"/>
    <property type="match status" value="1"/>
</dbReference>
<evidence type="ECO:0000256" key="2">
    <source>
        <dbReference type="ARBA" id="ARBA00022553"/>
    </source>
</evidence>
<proteinExistence type="inferred from homology"/>
<comment type="similarity">
    <text evidence="1">Belongs to the strictosidine synthase family.</text>
</comment>
<sequence>MEILIHYDAKTKKNKVLINKLHFPNGVILSDDEEFLIVAETTRNRLHRYYLKGPKKGTHDIFIDGLPGLPDNLKSDGKGGFLVPLIIAADADHPLPYQMIGPFPLLRKLVARVMGLFELMFETLNKVYPFEFAERSIHFVSILISLICSQSFFV</sequence>
<dbReference type="Proteomes" id="UP001162156">
    <property type="component" value="Unassembled WGS sequence"/>
</dbReference>
<dbReference type="Gene3D" id="2.120.10.30">
    <property type="entry name" value="TolB, C-terminal domain"/>
    <property type="match status" value="1"/>
</dbReference>
<evidence type="ECO:0000256" key="3">
    <source>
        <dbReference type="ARBA" id="ARBA00023180"/>
    </source>
</evidence>
<organism evidence="5 7">
    <name type="scientific">Rhamnusium bicolor</name>
    <dbReference type="NCBI Taxonomy" id="1586634"/>
    <lineage>
        <taxon>Eukaryota</taxon>
        <taxon>Metazoa</taxon>
        <taxon>Ecdysozoa</taxon>
        <taxon>Arthropoda</taxon>
        <taxon>Hexapoda</taxon>
        <taxon>Insecta</taxon>
        <taxon>Pterygota</taxon>
        <taxon>Neoptera</taxon>
        <taxon>Endopterygota</taxon>
        <taxon>Coleoptera</taxon>
        <taxon>Polyphaga</taxon>
        <taxon>Cucujiformia</taxon>
        <taxon>Chrysomeloidea</taxon>
        <taxon>Cerambycidae</taxon>
        <taxon>Lepturinae</taxon>
        <taxon>Rhagiini</taxon>
        <taxon>Rhamnusium</taxon>
    </lineage>
</organism>
<dbReference type="GO" id="GO:0016787">
    <property type="term" value="F:hydrolase activity"/>
    <property type="evidence" value="ECO:0007669"/>
    <property type="project" value="TreeGrafter"/>
</dbReference>
<accession>A0AAV8WXW5</accession>
<comment type="caution">
    <text evidence="5">The sequence shown here is derived from an EMBL/GenBank/DDBJ whole genome shotgun (WGS) entry which is preliminary data.</text>
</comment>
<evidence type="ECO:0000313" key="5">
    <source>
        <dbReference type="EMBL" id="KAJ8930461.1"/>
    </source>
</evidence>
<keyword evidence="3" id="KW-0325">Glycoprotein</keyword>
<dbReference type="AlphaFoldDB" id="A0AAV8WXW5"/>
<dbReference type="GO" id="GO:0012505">
    <property type="term" value="C:endomembrane system"/>
    <property type="evidence" value="ECO:0007669"/>
    <property type="project" value="TreeGrafter"/>
</dbReference>
<protein>
    <recommendedName>
        <fullName evidence="4">Strictosidine synthase conserved region domain-containing protein</fullName>
    </recommendedName>
</protein>
<evidence type="ECO:0000313" key="6">
    <source>
        <dbReference type="EMBL" id="KAJ8937176.1"/>
    </source>
</evidence>